<accession>A0A2Y9LMI8</accession>
<sequence>MHPEARVHEAEGAVVQLPGPQRVARAHTEEGEERSLPEPCAVCVYPLRPRSRPCRREELRLTRGNVTCPRPHSCEGHQQDWQPGRLAPGNIRCGACLVMTDGTPGVSEVSRKSLQLLPGRADSLSTGCPLPPTEAPCESNSHRGKSGECRWVRRRKYTVPATLPSRESHWRGSHSDVPFVFFPYGLPSVSNSQPRCGPSLLLIRCKPPL</sequence>
<protein>
    <submittedName>
        <fullName evidence="2">Uncharacterized protein LOC111164914 isoform X2</fullName>
    </submittedName>
</protein>
<dbReference type="Proteomes" id="UP000248483">
    <property type="component" value="Unplaced"/>
</dbReference>
<dbReference type="RefSeq" id="XP_022410660.1">
    <property type="nucleotide sequence ID" value="XM_022554952.2"/>
</dbReference>
<dbReference type="AlphaFoldDB" id="A0A2Y9LMI8"/>
<evidence type="ECO:0000313" key="2">
    <source>
        <dbReference type="RefSeq" id="XP_022410660.1"/>
    </source>
</evidence>
<dbReference type="GeneID" id="111164914"/>
<proteinExistence type="predicted"/>
<gene>
    <name evidence="2" type="primary">LOC111164914</name>
</gene>
<evidence type="ECO:0000313" key="1">
    <source>
        <dbReference type="Proteomes" id="UP000248483"/>
    </source>
</evidence>
<keyword evidence="1" id="KW-1185">Reference proteome</keyword>
<name>A0A2Y9LMI8_DELLE</name>
<organism evidence="1 2">
    <name type="scientific">Delphinapterus leucas</name>
    <name type="common">Beluga whale</name>
    <dbReference type="NCBI Taxonomy" id="9749"/>
    <lineage>
        <taxon>Eukaryota</taxon>
        <taxon>Metazoa</taxon>
        <taxon>Chordata</taxon>
        <taxon>Craniata</taxon>
        <taxon>Vertebrata</taxon>
        <taxon>Euteleostomi</taxon>
        <taxon>Mammalia</taxon>
        <taxon>Eutheria</taxon>
        <taxon>Laurasiatheria</taxon>
        <taxon>Artiodactyla</taxon>
        <taxon>Whippomorpha</taxon>
        <taxon>Cetacea</taxon>
        <taxon>Odontoceti</taxon>
        <taxon>Monodontidae</taxon>
        <taxon>Delphinapterus</taxon>
    </lineage>
</organism>
<reference evidence="2" key="1">
    <citation type="submission" date="2025-08" db="UniProtKB">
        <authorList>
            <consortium name="RefSeq"/>
        </authorList>
    </citation>
    <scope>IDENTIFICATION</scope>
    <source>
        <tissue evidence="2">Blood</tissue>
    </source>
</reference>